<dbReference type="EMBL" id="NBSK02000006">
    <property type="protein sequence ID" value="KAJ0202328.1"/>
    <property type="molecule type" value="Genomic_DNA"/>
</dbReference>
<sequence length="156" mass="18188">MKKTLQTFSFTRITLGGQTLIVRQTSKLTLTLVYLRGDCLYKMFTIVAMHENNRVYIILSSFCMGVTNHVDSCTWFLMRLNEAFSNAREVLFITNIYDVITSSLGHVFHDSYHEYYCKNVAIHVHRRVGRNRTFKKTFCRLTLTICEVLTNIDNAK</sequence>
<reference evidence="1 2" key="1">
    <citation type="journal article" date="2017" name="Nat. Commun.">
        <title>Genome assembly with in vitro proximity ligation data and whole-genome triplication in lettuce.</title>
        <authorList>
            <person name="Reyes-Chin-Wo S."/>
            <person name="Wang Z."/>
            <person name="Yang X."/>
            <person name="Kozik A."/>
            <person name="Arikit S."/>
            <person name="Song C."/>
            <person name="Xia L."/>
            <person name="Froenicke L."/>
            <person name="Lavelle D.O."/>
            <person name="Truco M.J."/>
            <person name="Xia R."/>
            <person name="Zhu S."/>
            <person name="Xu C."/>
            <person name="Xu H."/>
            <person name="Xu X."/>
            <person name="Cox K."/>
            <person name="Korf I."/>
            <person name="Meyers B.C."/>
            <person name="Michelmore R.W."/>
        </authorList>
    </citation>
    <scope>NUCLEOTIDE SEQUENCE [LARGE SCALE GENOMIC DNA]</scope>
    <source>
        <strain evidence="2">cv. Salinas</strain>
        <tissue evidence="1">Seedlings</tissue>
    </source>
</reference>
<comment type="caution">
    <text evidence="1">The sequence shown here is derived from an EMBL/GenBank/DDBJ whole genome shotgun (WGS) entry which is preliminary data.</text>
</comment>
<keyword evidence="2" id="KW-1185">Reference proteome</keyword>
<accession>A0A9R1VCS3</accession>
<dbReference type="AlphaFoldDB" id="A0A9R1VCS3"/>
<name>A0A9R1VCS3_LACSA</name>
<proteinExistence type="predicted"/>
<organism evidence="1 2">
    <name type="scientific">Lactuca sativa</name>
    <name type="common">Garden lettuce</name>
    <dbReference type="NCBI Taxonomy" id="4236"/>
    <lineage>
        <taxon>Eukaryota</taxon>
        <taxon>Viridiplantae</taxon>
        <taxon>Streptophyta</taxon>
        <taxon>Embryophyta</taxon>
        <taxon>Tracheophyta</taxon>
        <taxon>Spermatophyta</taxon>
        <taxon>Magnoliopsida</taxon>
        <taxon>eudicotyledons</taxon>
        <taxon>Gunneridae</taxon>
        <taxon>Pentapetalae</taxon>
        <taxon>asterids</taxon>
        <taxon>campanulids</taxon>
        <taxon>Asterales</taxon>
        <taxon>Asteraceae</taxon>
        <taxon>Cichorioideae</taxon>
        <taxon>Cichorieae</taxon>
        <taxon>Lactucinae</taxon>
        <taxon>Lactuca</taxon>
    </lineage>
</organism>
<evidence type="ECO:0000313" key="2">
    <source>
        <dbReference type="Proteomes" id="UP000235145"/>
    </source>
</evidence>
<gene>
    <name evidence="1" type="ORF">LSAT_V11C600335870</name>
</gene>
<evidence type="ECO:0000313" key="1">
    <source>
        <dbReference type="EMBL" id="KAJ0202328.1"/>
    </source>
</evidence>
<protein>
    <submittedName>
        <fullName evidence="1">Uncharacterized protein</fullName>
    </submittedName>
</protein>
<dbReference type="Proteomes" id="UP000235145">
    <property type="component" value="Unassembled WGS sequence"/>
</dbReference>